<dbReference type="Proteomes" id="UP001627284">
    <property type="component" value="Unassembled WGS sequence"/>
</dbReference>
<sequence length="118" mass="13680">MFTRYKHLNEIQFMQKNKEMLPAEREALLLQMRRRDLNSKRCLLQVCAFNNSVNSISSTSNSSFLRNSPLRISFMLRQQKVSKLNLWSLHTNMSLSAYVIYTHACSAICNLESGTCNL</sequence>
<proteinExistence type="predicted"/>
<dbReference type="EMBL" id="JBJKTR010000001">
    <property type="protein sequence ID" value="KAL3379898.1"/>
    <property type="molecule type" value="Genomic_DNA"/>
</dbReference>
<accession>A0ABD2VGH6</accession>
<keyword evidence="2" id="KW-1185">Reference proteome</keyword>
<organism evidence="1 2">
    <name type="scientific">Solanum stoloniferum</name>
    <dbReference type="NCBI Taxonomy" id="62892"/>
    <lineage>
        <taxon>Eukaryota</taxon>
        <taxon>Viridiplantae</taxon>
        <taxon>Streptophyta</taxon>
        <taxon>Embryophyta</taxon>
        <taxon>Tracheophyta</taxon>
        <taxon>Spermatophyta</taxon>
        <taxon>Magnoliopsida</taxon>
        <taxon>eudicotyledons</taxon>
        <taxon>Gunneridae</taxon>
        <taxon>Pentapetalae</taxon>
        <taxon>asterids</taxon>
        <taxon>lamiids</taxon>
        <taxon>Solanales</taxon>
        <taxon>Solanaceae</taxon>
        <taxon>Solanoideae</taxon>
        <taxon>Solaneae</taxon>
        <taxon>Solanum</taxon>
    </lineage>
</organism>
<reference evidence="1 2" key="1">
    <citation type="submission" date="2024-05" db="EMBL/GenBank/DDBJ databases">
        <title>De novo assembly of an allotetraploid wild potato.</title>
        <authorList>
            <person name="Hosaka A.J."/>
        </authorList>
    </citation>
    <scope>NUCLEOTIDE SEQUENCE [LARGE SCALE GENOMIC DNA]</scope>
    <source>
        <tissue evidence="1">Young leaves</tissue>
    </source>
</reference>
<protein>
    <submittedName>
        <fullName evidence="1">Uncharacterized protein</fullName>
    </submittedName>
</protein>
<evidence type="ECO:0000313" key="1">
    <source>
        <dbReference type="EMBL" id="KAL3379898.1"/>
    </source>
</evidence>
<gene>
    <name evidence="1" type="ORF">AABB24_000516</name>
</gene>
<name>A0ABD2VGH6_9SOLN</name>
<dbReference type="EMBL" id="JBJKTR010000001">
    <property type="protein sequence ID" value="KAL3379899.1"/>
    <property type="molecule type" value="Genomic_DNA"/>
</dbReference>
<dbReference type="EMBL" id="JBJKTR010000001">
    <property type="protein sequence ID" value="KAL3379900.1"/>
    <property type="molecule type" value="Genomic_DNA"/>
</dbReference>
<dbReference type="AlphaFoldDB" id="A0ABD2VGH6"/>
<evidence type="ECO:0000313" key="2">
    <source>
        <dbReference type="Proteomes" id="UP001627284"/>
    </source>
</evidence>
<comment type="caution">
    <text evidence="1">The sequence shown here is derived from an EMBL/GenBank/DDBJ whole genome shotgun (WGS) entry which is preliminary data.</text>
</comment>